<dbReference type="Proteomes" id="UP001209730">
    <property type="component" value="Unassembled WGS sequence"/>
</dbReference>
<evidence type="ECO:0000313" key="19">
    <source>
        <dbReference type="EMBL" id="AMX03931.1"/>
    </source>
</evidence>
<evidence type="ECO:0000256" key="5">
    <source>
        <dbReference type="ARBA" id="ARBA00022547"/>
    </source>
</evidence>
<evidence type="ECO:0000256" key="12">
    <source>
        <dbReference type="ARBA" id="ARBA00025198"/>
    </source>
</evidence>
<dbReference type="KEGG" id="mthd:A3224_16235"/>
<dbReference type="SUPFAM" id="SSF81573">
    <property type="entry name" value="F1F0 ATP synthase subunit B, membrane domain"/>
    <property type="match status" value="1"/>
</dbReference>
<dbReference type="HAMAP" id="MF_01398">
    <property type="entry name" value="ATP_synth_b_bprime"/>
    <property type="match status" value="1"/>
</dbReference>
<dbReference type="GO" id="GO:0005886">
    <property type="term" value="C:plasma membrane"/>
    <property type="evidence" value="ECO:0007669"/>
    <property type="project" value="UniProtKB-SubCell"/>
</dbReference>
<evidence type="ECO:0000256" key="13">
    <source>
        <dbReference type="ARBA" id="ARBA00025614"/>
    </source>
</evidence>
<evidence type="ECO:0000256" key="4">
    <source>
        <dbReference type="ARBA" id="ARBA00022519"/>
    </source>
</evidence>
<evidence type="ECO:0000256" key="1">
    <source>
        <dbReference type="ARBA" id="ARBA00005513"/>
    </source>
</evidence>
<dbReference type="GO" id="GO:0045259">
    <property type="term" value="C:proton-transporting ATP synthase complex"/>
    <property type="evidence" value="ECO:0007669"/>
    <property type="project" value="UniProtKB-KW"/>
</dbReference>
<reference evidence="19" key="2">
    <citation type="submission" date="2016-03" db="EMBL/GenBank/DDBJ databases">
        <authorList>
            <person name="Ploux O."/>
        </authorList>
    </citation>
    <scope>NUCLEOTIDE SEQUENCE [LARGE SCALE GENOMIC DNA]</scope>
    <source>
        <strain evidence="19">DAU221</strain>
    </source>
</reference>
<dbReference type="NCBIfam" id="TIGR01144">
    <property type="entry name" value="ATP_synt_b"/>
    <property type="match status" value="1"/>
</dbReference>
<dbReference type="OrthoDB" id="9788020at2"/>
<evidence type="ECO:0000256" key="18">
    <source>
        <dbReference type="SAM" id="Coils"/>
    </source>
</evidence>
<keyword evidence="18" id="KW-0175">Coiled coil</keyword>
<dbReference type="RefSeq" id="WP_067157081.1">
    <property type="nucleotide sequence ID" value="NZ_CP014864.1"/>
</dbReference>
<name>A0A143HR20_MICTH</name>
<dbReference type="InterPro" id="IPR005864">
    <property type="entry name" value="ATP_synth_F0_bsu_bac"/>
</dbReference>
<evidence type="ECO:0000256" key="10">
    <source>
        <dbReference type="ARBA" id="ARBA00023136"/>
    </source>
</evidence>
<comment type="function">
    <text evidence="12 16">F(1)F(0) ATP synthase produces ATP from ADP in the presence of a proton or sodium gradient. F-type ATPases consist of two structural domains, F(1) containing the extramembraneous catalytic core and F(0) containing the membrane proton channel, linked together by a central stalk and a peripheral stalk. During catalysis, ATP synthesis in the catalytic domain of F(1) is coupled via a rotary mechanism of the central stalk subunits to proton translocation.</text>
</comment>
<proteinExistence type="inferred from homology"/>
<dbReference type="Pfam" id="PF00430">
    <property type="entry name" value="ATP-synt_B"/>
    <property type="match status" value="1"/>
</dbReference>
<sequence length="156" mass="17321">MNINLTLIGQSITFLAFVWFCWRFVWPPLLGVMQEREQKIASGLEEAERASKDLELARRKAAEQLKEAKEQAAEIIDGANKRANQIIEEAKNAAEAEGDRLKAAAKAEIEQEVNRAKEQLRSRVATLAVAGAEKILSVNIDAQAHDDLIEKLAAEL</sequence>
<keyword evidence="3 16" id="KW-1003">Cell membrane</keyword>
<evidence type="ECO:0000256" key="8">
    <source>
        <dbReference type="ARBA" id="ARBA00022989"/>
    </source>
</evidence>
<dbReference type="Gene3D" id="1.20.5.620">
    <property type="entry name" value="F1F0 ATP synthase subunit B, membrane domain"/>
    <property type="match status" value="1"/>
</dbReference>
<dbReference type="FunFam" id="1.20.5.620:FF:000001">
    <property type="entry name" value="ATP synthase subunit b"/>
    <property type="match status" value="1"/>
</dbReference>
<dbReference type="InterPro" id="IPR002146">
    <property type="entry name" value="ATP_synth_b/b'su_bac/chlpt"/>
</dbReference>
<dbReference type="EMBL" id="CP014864">
    <property type="protein sequence ID" value="AMX03931.1"/>
    <property type="molecule type" value="Genomic_DNA"/>
</dbReference>
<dbReference type="AlphaFoldDB" id="A0A143HR20"/>
<dbReference type="InterPro" id="IPR028987">
    <property type="entry name" value="ATP_synth_B-like_membr_sf"/>
</dbReference>
<keyword evidence="2 16" id="KW-0813">Transport</keyword>
<dbReference type="GO" id="GO:0012505">
    <property type="term" value="C:endomembrane system"/>
    <property type="evidence" value="ECO:0007669"/>
    <property type="project" value="UniProtKB-SubCell"/>
</dbReference>
<evidence type="ECO:0000256" key="3">
    <source>
        <dbReference type="ARBA" id="ARBA00022475"/>
    </source>
</evidence>
<comment type="function">
    <text evidence="13">Component of the F(0) channel, it forms part of the peripheral stalk, linking F(1) to F(0). The b'-subunit is a diverged and duplicated form of b found in plants and photosynthetic bacteria.</text>
</comment>
<feature type="coiled-coil region" evidence="18">
    <location>
        <begin position="40"/>
        <end position="126"/>
    </location>
</feature>
<dbReference type="GeneID" id="76609579"/>
<comment type="subcellular location">
    <subcellularLocation>
        <location evidence="16">Cell membrane</location>
        <topology evidence="16">Single-pass membrane protein</topology>
    </subcellularLocation>
    <subcellularLocation>
        <location evidence="15">Endomembrane system</location>
        <topology evidence="15">Single-pass membrane protein</topology>
    </subcellularLocation>
</comment>
<organism evidence="19 21">
    <name type="scientific">Microbulbifer thermotolerans</name>
    <dbReference type="NCBI Taxonomy" id="252514"/>
    <lineage>
        <taxon>Bacteria</taxon>
        <taxon>Pseudomonadati</taxon>
        <taxon>Pseudomonadota</taxon>
        <taxon>Gammaproteobacteria</taxon>
        <taxon>Cellvibrionales</taxon>
        <taxon>Microbulbiferaceae</taxon>
        <taxon>Microbulbifer</taxon>
    </lineage>
</organism>
<dbReference type="NCBIfam" id="NF004411">
    <property type="entry name" value="PRK05759.1-2"/>
    <property type="match status" value="1"/>
</dbReference>
<comment type="subunit">
    <text evidence="14">F-type ATPases have 2 components, F(1) - the catalytic core - and F(0) - the membrane proton channel. F(1) has five subunits: alpha(3), beta(3), gamma(1), delta(1), epsilon(1). F(0) has four main subunits: a(1), b(2) and c(10-14). The alpha and beta chains form an alternating ring which encloses part of the gamma chain. F(1) is attached to F(0) by a central stalk formed by the gamma and epsilon chains, while a peripheral stalk is formed by the delta and b chains.</text>
</comment>
<keyword evidence="9 16" id="KW-0406">Ion transport</keyword>
<keyword evidence="6 16" id="KW-0812">Transmembrane</keyword>
<dbReference type="STRING" id="252514.A3224_16235"/>
<keyword evidence="10 16" id="KW-0472">Membrane</keyword>
<comment type="similarity">
    <text evidence="1 16 17">Belongs to the ATPase B chain family.</text>
</comment>
<reference evidence="21" key="1">
    <citation type="submission" date="2016-03" db="EMBL/GenBank/DDBJ databases">
        <authorList>
            <person name="Lee Y.-S."/>
            <person name="Choi Y.-L."/>
        </authorList>
    </citation>
    <scope>NUCLEOTIDE SEQUENCE [LARGE SCALE GENOMIC DNA]</scope>
    <source>
        <strain evidence="21">DAU221</strain>
    </source>
</reference>
<keyword evidence="7 16" id="KW-0375">Hydrogen ion transport</keyword>
<dbReference type="GO" id="GO:0046933">
    <property type="term" value="F:proton-transporting ATP synthase activity, rotational mechanism"/>
    <property type="evidence" value="ECO:0007669"/>
    <property type="project" value="UniProtKB-UniRule"/>
</dbReference>
<feature type="transmembrane region" description="Helical" evidence="16">
    <location>
        <begin position="6"/>
        <end position="26"/>
    </location>
</feature>
<dbReference type="Proteomes" id="UP000076077">
    <property type="component" value="Chromosome"/>
</dbReference>
<evidence type="ECO:0000313" key="20">
    <source>
        <dbReference type="EMBL" id="MCX2801729.1"/>
    </source>
</evidence>
<dbReference type="EMBL" id="JAPHQB010000010">
    <property type="protein sequence ID" value="MCX2801729.1"/>
    <property type="molecule type" value="Genomic_DNA"/>
</dbReference>
<evidence type="ECO:0000256" key="15">
    <source>
        <dbReference type="ARBA" id="ARBA00037847"/>
    </source>
</evidence>
<accession>A0A143HR20</accession>
<evidence type="ECO:0000256" key="7">
    <source>
        <dbReference type="ARBA" id="ARBA00022781"/>
    </source>
</evidence>
<gene>
    <name evidence="16" type="primary">atpF</name>
    <name evidence="19" type="ORF">A3224_16235</name>
    <name evidence="20" type="ORF">OQJ68_08020</name>
</gene>
<evidence type="ECO:0000256" key="14">
    <source>
        <dbReference type="ARBA" id="ARBA00026054"/>
    </source>
</evidence>
<dbReference type="InterPro" id="IPR050059">
    <property type="entry name" value="ATP_synthase_B_chain"/>
</dbReference>
<evidence type="ECO:0000256" key="2">
    <source>
        <dbReference type="ARBA" id="ARBA00022448"/>
    </source>
</evidence>
<protein>
    <recommendedName>
        <fullName evidence="16">ATP synthase subunit b</fullName>
    </recommendedName>
    <alternativeName>
        <fullName evidence="16">ATP synthase F(0) sector subunit b</fullName>
    </alternativeName>
    <alternativeName>
        <fullName evidence="16">ATPase subunit I</fullName>
    </alternativeName>
    <alternativeName>
        <fullName evidence="16">F-type ATPase subunit b</fullName>
        <shortName evidence="16">F-ATPase subunit b</shortName>
    </alternativeName>
</protein>
<dbReference type="PANTHER" id="PTHR33445">
    <property type="entry name" value="ATP SYNTHASE SUBUNIT B', CHLOROPLASTIC"/>
    <property type="match status" value="1"/>
</dbReference>
<dbReference type="GO" id="GO:0046961">
    <property type="term" value="F:proton-transporting ATPase activity, rotational mechanism"/>
    <property type="evidence" value="ECO:0007669"/>
    <property type="project" value="TreeGrafter"/>
</dbReference>
<evidence type="ECO:0000256" key="11">
    <source>
        <dbReference type="ARBA" id="ARBA00023310"/>
    </source>
</evidence>
<comment type="subunit">
    <text evidence="16">F-type ATPases have 2 components, F(1) - the catalytic core - and F(0) - the membrane proton channel. F(1) has five subunits: alpha(3), beta(3), gamma(1), delta(1), epsilon(1). F(0) has three main subunits: a(1), b(2) and c(10-14). The alpha and beta chains form an alternating ring which encloses part of the gamma chain. F(1) is attached to F(0) by a central stalk formed by the gamma and epsilon chains, while a peripheral stalk is formed by the delta and b chains.</text>
</comment>
<evidence type="ECO:0000256" key="6">
    <source>
        <dbReference type="ARBA" id="ARBA00022692"/>
    </source>
</evidence>
<keyword evidence="4" id="KW-0997">Cell inner membrane</keyword>
<evidence type="ECO:0000256" key="9">
    <source>
        <dbReference type="ARBA" id="ARBA00023065"/>
    </source>
</evidence>
<keyword evidence="8 16" id="KW-1133">Transmembrane helix</keyword>
<dbReference type="PANTHER" id="PTHR33445:SF1">
    <property type="entry name" value="ATP SYNTHASE SUBUNIT B"/>
    <property type="match status" value="1"/>
</dbReference>
<dbReference type="CDD" id="cd06503">
    <property type="entry name" value="ATP-synt_Fo_b"/>
    <property type="match status" value="1"/>
</dbReference>
<keyword evidence="21" id="KW-1185">Reference proteome</keyword>
<keyword evidence="11 16" id="KW-0066">ATP synthesis</keyword>
<evidence type="ECO:0000313" key="21">
    <source>
        <dbReference type="Proteomes" id="UP000076077"/>
    </source>
</evidence>
<evidence type="ECO:0000256" key="17">
    <source>
        <dbReference type="RuleBase" id="RU003848"/>
    </source>
</evidence>
<evidence type="ECO:0000256" key="16">
    <source>
        <dbReference type="HAMAP-Rule" id="MF_01398"/>
    </source>
</evidence>
<keyword evidence="5 16" id="KW-0138">CF(0)</keyword>
<reference evidence="20" key="3">
    <citation type="submission" date="2022-11" db="EMBL/GenBank/DDBJ databases">
        <title>Chitin-degrading and fungicidal potential of chitinolytic bacterial strains from marine environment of the Pacific Ocean regions.</title>
        <authorList>
            <person name="Pentekhina I."/>
            <person name="Nedashkovskaya O."/>
            <person name="Seitkalieva A."/>
            <person name="Podvolotskaya A."/>
            <person name="Tekutyeva L."/>
            <person name="Balabanova L."/>
        </authorList>
    </citation>
    <scope>NUCLEOTIDE SEQUENCE</scope>
    <source>
        <strain evidence="20">KMM 6838</strain>
    </source>
</reference>